<dbReference type="GO" id="GO:0034477">
    <property type="term" value="P:U6 snRNA 3'-end processing"/>
    <property type="evidence" value="ECO:0007669"/>
    <property type="project" value="InterPro"/>
</dbReference>
<dbReference type="Pfam" id="PF09749">
    <property type="entry name" value="HVSL"/>
    <property type="match status" value="1"/>
</dbReference>
<evidence type="ECO:0000256" key="5">
    <source>
        <dbReference type="ARBA" id="ARBA00029543"/>
    </source>
</evidence>
<name>A0AAV0AY72_PHAPC</name>
<keyword evidence="2" id="KW-0378">Hydrolase</keyword>
<dbReference type="SUPFAM" id="SSF55144">
    <property type="entry name" value="LigT-like"/>
    <property type="match status" value="1"/>
</dbReference>
<keyword evidence="9" id="KW-1185">Reference proteome</keyword>
<proteinExistence type="predicted"/>
<evidence type="ECO:0000313" key="9">
    <source>
        <dbReference type="Proteomes" id="UP001153365"/>
    </source>
</evidence>
<dbReference type="EMBL" id="CALTRL010002321">
    <property type="protein sequence ID" value="CAH7675366.1"/>
    <property type="molecule type" value="Genomic_DNA"/>
</dbReference>
<keyword evidence="3" id="KW-0456">Lyase</keyword>
<dbReference type="InterPro" id="IPR027521">
    <property type="entry name" value="Usb1"/>
</dbReference>
<dbReference type="PANTHER" id="PTHR13522:SF3">
    <property type="entry name" value="U6 SNRNA PHOSPHODIESTERASE 1"/>
    <property type="match status" value="1"/>
</dbReference>
<keyword evidence="4" id="KW-0539">Nucleus</keyword>
<evidence type="ECO:0000256" key="3">
    <source>
        <dbReference type="ARBA" id="ARBA00023239"/>
    </source>
</evidence>
<accession>A0AAV0AY72</accession>
<reference evidence="8" key="1">
    <citation type="submission" date="2022-06" db="EMBL/GenBank/DDBJ databases">
        <authorList>
            <consortium name="SYNGENTA / RWTH Aachen University"/>
        </authorList>
    </citation>
    <scope>NUCLEOTIDE SEQUENCE</scope>
</reference>
<dbReference type="InterPro" id="IPR009097">
    <property type="entry name" value="Cyclic_Pdiesterase"/>
</dbReference>
<dbReference type="GO" id="GO:0000175">
    <property type="term" value="F:3'-5'-RNA exonuclease activity"/>
    <property type="evidence" value="ECO:0007669"/>
    <property type="project" value="TreeGrafter"/>
</dbReference>
<feature type="region of interest" description="Disordered" evidence="7">
    <location>
        <begin position="1"/>
        <end position="57"/>
    </location>
</feature>
<dbReference type="AlphaFoldDB" id="A0AAV0AY72"/>
<evidence type="ECO:0000256" key="1">
    <source>
        <dbReference type="ARBA" id="ARBA00022722"/>
    </source>
</evidence>
<sequence length="289" mass="33853">MESQDNNGVVTDVGAGLDSQQIRKRRRLPSPKFNFYKPKPIDNPEEHQGRERKKPHVDGDWPSHIYIPINLNTELKNKDLNRMIVECFIKREIVWTPLIDHGSSETKVEDSLHLSLSRHLSLKTDERKKFINSLMKSVYQIKPFEINFSNISILLNDHNSRAFLVLEVGNGHSKLQELTERIDCVLEEFCLEKYYHRPRFHISIASSVLKDIYKEQKILQNDKFHEKNIILNKISMNDDSSNSLSKIYDSELHNLNNNSDFMNCIRKINFRISYFQVSIGKVSHTLNFI</sequence>
<dbReference type="PANTHER" id="PTHR13522">
    <property type="entry name" value="U6 SNRNA PHOSPHODIESTERASE 1"/>
    <property type="match status" value="1"/>
</dbReference>
<evidence type="ECO:0000256" key="6">
    <source>
        <dbReference type="ARBA" id="ARBA00030030"/>
    </source>
</evidence>
<protein>
    <recommendedName>
        <fullName evidence="5">U6 snRNA phosphodiesterase 1</fullName>
    </recommendedName>
    <alternativeName>
        <fullName evidence="6">3'-5' RNA exonuclease USB1</fullName>
    </alternativeName>
</protein>
<evidence type="ECO:0000313" key="8">
    <source>
        <dbReference type="EMBL" id="CAH7675366.1"/>
    </source>
</evidence>
<evidence type="ECO:0000256" key="7">
    <source>
        <dbReference type="SAM" id="MobiDB-lite"/>
    </source>
</evidence>
<organism evidence="8 9">
    <name type="scientific">Phakopsora pachyrhizi</name>
    <name type="common">Asian soybean rust disease fungus</name>
    <dbReference type="NCBI Taxonomy" id="170000"/>
    <lineage>
        <taxon>Eukaryota</taxon>
        <taxon>Fungi</taxon>
        <taxon>Dikarya</taxon>
        <taxon>Basidiomycota</taxon>
        <taxon>Pucciniomycotina</taxon>
        <taxon>Pucciniomycetes</taxon>
        <taxon>Pucciniales</taxon>
        <taxon>Phakopsoraceae</taxon>
        <taxon>Phakopsora</taxon>
    </lineage>
</organism>
<keyword evidence="1" id="KW-0540">Nuclease</keyword>
<evidence type="ECO:0000256" key="4">
    <source>
        <dbReference type="ARBA" id="ARBA00023242"/>
    </source>
</evidence>
<dbReference type="Proteomes" id="UP001153365">
    <property type="component" value="Unassembled WGS sequence"/>
</dbReference>
<gene>
    <name evidence="8" type="ORF">PPACK8108_LOCUS10360</name>
</gene>
<dbReference type="Gene3D" id="3.90.1140.10">
    <property type="entry name" value="Cyclic phosphodiesterase"/>
    <property type="match status" value="1"/>
</dbReference>
<dbReference type="GO" id="GO:0005634">
    <property type="term" value="C:nucleus"/>
    <property type="evidence" value="ECO:0007669"/>
    <property type="project" value="TreeGrafter"/>
</dbReference>
<evidence type="ECO:0000256" key="2">
    <source>
        <dbReference type="ARBA" id="ARBA00022801"/>
    </source>
</evidence>
<comment type="caution">
    <text evidence="8">The sequence shown here is derived from an EMBL/GenBank/DDBJ whole genome shotgun (WGS) entry which is preliminary data.</text>
</comment>
<feature type="compositionally biased region" description="Basic and acidic residues" evidence="7">
    <location>
        <begin position="39"/>
        <end position="49"/>
    </location>
</feature>
<dbReference type="GO" id="GO:0016829">
    <property type="term" value="F:lyase activity"/>
    <property type="evidence" value="ECO:0007669"/>
    <property type="project" value="UniProtKB-KW"/>
</dbReference>